<dbReference type="InterPro" id="IPR036047">
    <property type="entry name" value="F-box-like_dom_sf"/>
</dbReference>
<dbReference type="Pfam" id="PF12937">
    <property type="entry name" value="F-box-like"/>
    <property type="match status" value="1"/>
</dbReference>
<feature type="domain" description="F-box" evidence="1">
    <location>
        <begin position="9"/>
        <end position="63"/>
    </location>
</feature>
<dbReference type="InterPro" id="IPR032675">
    <property type="entry name" value="LRR_dom_sf"/>
</dbReference>
<dbReference type="OrthoDB" id="2754196at2759"/>
<dbReference type="InterPro" id="IPR001810">
    <property type="entry name" value="F-box_dom"/>
</dbReference>
<gene>
    <name evidence="2" type="ORF">EIP91_002663</name>
</gene>
<dbReference type="SUPFAM" id="SSF81383">
    <property type="entry name" value="F-box domain"/>
    <property type="match status" value="1"/>
</dbReference>
<accession>A0A4R0RBQ0</accession>
<keyword evidence="3" id="KW-1185">Reference proteome</keyword>
<name>A0A4R0RBQ0_9APHY</name>
<dbReference type="EMBL" id="RWJN01000180">
    <property type="protein sequence ID" value="TCD65450.1"/>
    <property type="molecule type" value="Genomic_DNA"/>
</dbReference>
<comment type="caution">
    <text evidence="2">The sequence shown here is derived from an EMBL/GenBank/DDBJ whole genome shotgun (WGS) entry which is preliminary data.</text>
</comment>
<dbReference type="Gene3D" id="3.80.10.10">
    <property type="entry name" value="Ribonuclease Inhibitor"/>
    <property type="match status" value="1"/>
</dbReference>
<sequence>MAPLERTTIHSLPTEIIVSVFERVAWPMGGDWDPARVFLLTRICRHWRVLVVRNPRLWTKIVVRTKKILKCFLHHSKDLPVSIWWPTKWDVSVSVDEALEVLAPHSSRFSSLELFCSIDEDDNEEPDKKINLLAFPMPQLKHLTLELHFERADLPRVEDYVKSNLLLSTQLESLTLIDAILSPDCTPYHNLRSLSLCEQCVGDSLDMLQACPFLIHLEFLYVGCFDWTSRVFSQPPRRVSLPALQSFHCFAGQEETIAFAMAHLDLPARLALSIFVDGGMTDSALDCLSDDPQYRPAVFSQVVDVSVVEWHRTRILGKGHARQNVPLPSVDVTLNIAEGITRVQEFPHMFVGSTIATLSATLWSFEDIGADDWREILRHLPALADLTLRSRPETKIDAFFEAIDPSFGSHTNSVLPRLRRLEIIDFRRKEGMVRRCLKERASAGTRLTQLIVSQMHGPPRIRFRGWLHVCAFVGCIRLRRVSDTVIE</sequence>
<evidence type="ECO:0000259" key="1">
    <source>
        <dbReference type="Pfam" id="PF12937"/>
    </source>
</evidence>
<reference evidence="2 3" key="1">
    <citation type="submission" date="2018-11" db="EMBL/GenBank/DDBJ databases">
        <title>Genome assembly of Steccherinum ochraceum LE-BIN_3174, the white-rot fungus of the Steccherinaceae family (The Residual Polyporoid clade, Polyporales, Basidiomycota).</title>
        <authorList>
            <person name="Fedorova T.V."/>
            <person name="Glazunova O.A."/>
            <person name="Landesman E.O."/>
            <person name="Moiseenko K.V."/>
            <person name="Psurtseva N.V."/>
            <person name="Savinova O.S."/>
            <person name="Shakhova N.V."/>
            <person name="Tyazhelova T.V."/>
            <person name="Vasina D.V."/>
        </authorList>
    </citation>
    <scope>NUCLEOTIDE SEQUENCE [LARGE SCALE GENOMIC DNA]</scope>
    <source>
        <strain evidence="2 3">LE-BIN_3174</strain>
    </source>
</reference>
<evidence type="ECO:0000313" key="2">
    <source>
        <dbReference type="EMBL" id="TCD65450.1"/>
    </source>
</evidence>
<evidence type="ECO:0000313" key="3">
    <source>
        <dbReference type="Proteomes" id="UP000292702"/>
    </source>
</evidence>
<dbReference type="AlphaFoldDB" id="A0A4R0RBQ0"/>
<protein>
    <recommendedName>
        <fullName evidence="1">F-box domain-containing protein</fullName>
    </recommendedName>
</protein>
<proteinExistence type="predicted"/>
<dbReference type="Proteomes" id="UP000292702">
    <property type="component" value="Unassembled WGS sequence"/>
</dbReference>
<organism evidence="2 3">
    <name type="scientific">Steccherinum ochraceum</name>
    <dbReference type="NCBI Taxonomy" id="92696"/>
    <lineage>
        <taxon>Eukaryota</taxon>
        <taxon>Fungi</taxon>
        <taxon>Dikarya</taxon>
        <taxon>Basidiomycota</taxon>
        <taxon>Agaricomycotina</taxon>
        <taxon>Agaricomycetes</taxon>
        <taxon>Polyporales</taxon>
        <taxon>Steccherinaceae</taxon>
        <taxon>Steccherinum</taxon>
    </lineage>
</organism>